<evidence type="ECO:0000313" key="1">
    <source>
        <dbReference type="EMBL" id="KAG0433655.1"/>
    </source>
</evidence>
<comment type="caution">
    <text evidence="1">The sequence shown here is derived from an EMBL/GenBank/DDBJ whole genome shotgun (WGS) entry which is preliminary data.</text>
</comment>
<keyword evidence="2" id="KW-1185">Reference proteome</keyword>
<protein>
    <submittedName>
        <fullName evidence="1">Uncharacterized protein</fullName>
    </submittedName>
</protein>
<sequence>MRVEWCRHVPEDGSATWLILISVVVGVMDATDDRHQCSVIRERRDVDVGLLKDPKDLSVRVYFKYAPLVSDDVCIPCEIRDVRVLDNLLDDVEHSIEKKAHQQEDKRRCCGGKFFCGIFDWYLPSSRPRQPTGPGVLPTANHLGFPFAEETSGGHTPAASITFIWRFFEPGVMEAWTQHMNILLLGSPRDKLRPPPGNFALSAPAIRSPTGNHQEWRRARTARGRPGRLAREALIRALREAAEEEPPEKFQGQRLWAVAREAISGADYLRPINDYIRDVFFLDQRRSPPQSSRRTLPRESRRRRRRREYSKTQEMFHRRPADCAREVLDGPAEAGVEDVRGFLSTWAGIMTGPLPPPIVEPLAKPDEEVDIFYPVTAKELREARLPLNSAPGPDGFTARLLRAVPSTILRVLLTC</sequence>
<name>A0AC60QHF3_IXOPE</name>
<accession>A0AC60QHF3</accession>
<dbReference type="Proteomes" id="UP000805193">
    <property type="component" value="Unassembled WGS sequence"/>
</dbReference>
<reference evidence="1 2" key="1">
    <citation type="journal article" date="2020" name="Cell">
        <title>Large-Scale Comparative Analyses of Tick Genomes Elucidate Their Genetic Diversity and Vector Capacities.</title>
        <authorList>
            <consortium name="Tick Genome and Microbiome Consortium (TIGMIC)"/>
            <person name="Jia N."/>
            <person name="Wang J."/>
            <person name="Shi W."/>
            <person name="Du L."/>
            <person name="Sun Y."/>
            <person name="Zhan W."/>
            <person name="Jiang J.F."/>
            <person name="Wang Q."/>
            <person name="Zhang B."/>
            <person name="Ji P."/>
            <person name="Bell-Sakyi L."/>
            <person name="Cui X.M."/>
            <person name="Yuan T.T."/>
            <person name="Jiang B.G."/>
            <person name="Yang W.F."/>
            <person name="Lam T.T."/>
            <person name="Chang Q.C."/>
            <person name="Ding S.J."/>
            <person name="Wang X.J."/>
            <person name="Zhu J.G."/>
            <person name="Ruan X.D."/>
            <person name="Zhao L."/>
            <person name="Wei J.T."/>
            <person name="Ye R.Z."/>
            <person name="Que T.C."/>
            <person name="Du C.H."/>
            <person name="Zhou Y.H."/>
            <person name="Cheng J.X."/>
            <person name="Dai P.F."/>
            <person name="Guo W.B."/>
            <person name="Han X.H."/>
            <person name="Huang E.J."/>
            <person name="Li L.F."/>
            <person name="Wei W."/>
            <person name="Gao Y.C."/>
            <person name="Liu J.Z."/>
            <person name="Shao H.Z."/>
            <person name="Wang X."/>
            <person name="Wang C.C."/>
            <person name="Yang T.C."/>
            <person name="Huo Q.B."/>
            <person name="Li W."/>
            <person name="Chen H.Y."/>
            <person name="Chen S.E."/>
            <person name="Zhou L.G."/>
            <person name="Ni X.B."/>
            <person name="Tian J.H."/>
            <person name="Sheng Y."/>
            <person name="Liu T."/>
            <person name="Pan Y.S."/>
            <person name="Xia L.Y."/>
            <person name="Li J."/>
            <person name="Zhao F."/>
            <person name="Cao W.C."/>
        </authorList>
    </citation>
    <scope>NUCLEOTIDE SEQUENCE [LARGE SCALE GENOMIC DNA]</scope>
    <source>
        <strain evidence="1">Iper-2018</strain>
    </source>
</reference>
<dbReference type="EMBL" id="JABSTQ010009039">
    <property type="protein sequence ID" value="KAG0433655.1"/>
    <property type="molecule type" value="Genomic_DNA"/>
</dbReference>
<evidence type="ECO:0000313" key="2">
    <source>
        <dbReference type="Proteomes" id="UP000805193"/>
    </source>
</evidence>
<organism evidence="1 2">
    <name type="scientific">Ixodes persulcatus</name>
    <name type="common">Taiga tick</name>
    <dbReference type="NCBI Taxonomy" id="34615"/>
    <lineage>
        <taxon>Eukaryota</taxon>
        <taxon>Metazoa</taxon>
        <taxon>Ecdysozoa</taxon>
        <taxon>Arthropoda</taxon>
        <taxon>Chelicerata</taxon>
        <taxon>Arachnida</taxon>
        <taxon>Acari</taxon>
        <taxon>Parasitiformes</taxon>
        <taxon>Ixodida</taxon>
        <taxon>Ixodoidea</taxon>
        <taxon>Ixodidae</taxon>
        <taxon>Ixodinae</taxon>
        <taxon>Ixodes</taxon>
    </lineage>
</organism>
<gene>
    <name evidence="1" type="ORF">HPB47_019692</name>
</gene>
<proteinExistence type="predicted"/>